<proteinExistence type="evidence at transcript level"/>
<dbReference type="Pfam" id="PF01498">
    <property type="entry name" value="HTH_Tnp_Tc3_2"/>
    <property type="match status" value="1"/>
</dbReference>
<dbReference type="PANTHER" id="PTHR23022">
    <property type="entry name" value="TRANSPOSABLE ELEMENT-RELATED"/>
    <property type="match status" value="1"/>
</dbReference>
<evidence type="ECO:0000259" key="1">
    <source>
        <dbReference type="Pfam" id="PF01498"/>
    </source>
</evidence>
<feature type="non-terminal residue" evidence="2">
    <location>
        <position position="1"/>
    </location>
</feature>
<dbReference type="InterPro" id="IPR002492">
    <property type="entry name" value="Transposase_Tc1-like"/>
</dbReference>
<dbReference type="InterPro" id="IPR036397">
    <property type="entry name" value="RNaseH_sf"/>
</dbReference>
<dbReference type="Gene3D" id="3.30.420.10">
    <property type="entry name" value="Ribonuclease H-like superfamily/Ribonuclease H"/>
    <property type="match status" value="1"/>
</dbReference>
<sequence>IGNIVDKPHSSIQCVIQNFLDSGNLSVRPRCGRSKKLSIREERKLIKNIKANPKLSAANIVEELNAICSKIVCPEIVRNVLRNAGYHGRIARAKPYISKLNRKMRIQFVKSHFNKSPEFWKNVIWSDENKFTIFKLNGRFAFWRKPNTELNGKILRPIVKHGGGSVTVWGCMSSNGVADLHIIDRIMDRFVYLDISKTNFKLVQKNLKTFSTRQLSEEYS</sequence>
<dbReference type="GO" id="GO:0006313">
    <property type="term" value="P:DNA transposition"/>
    <property type="evidence" value="ECO:0007669"/>
    <property type="project" value="InterPro"/>
</dbReference>
<reference evidence="2" key="1">
    <citation type="submission" date="2007-10" db="EMBL/GenBank/DDBJ databases">
        <title>Transcriptome analysis of the venom gland of the Chinese wolf spider Lycosa Singoriensis.</title>
        <authorList>
            <person name="Zhang Y."/>
            <person name="Liang S."/>
        </authorList>
    </citation>
    <scope>NUCLEOTIDE SEQUENCE</scope>
    <source>
        <tissue evidence="2">Venom gland</tissue>
    </source>
</reference>
<feature type="domain" description="Transposase Tc1-like" evidence="1">
    <location>
        <begin position="43"/>
        <end position="114"/>
    </location>
</feature>
<dbReference type="GO" id="GO:0015074">
    <property type="term" value="P:DNA integration"/>
    <property type="evidence" value="ECO:0007669"/>
    <property type="project" value="InterPro"/>
</dbReference>
<dbReference type="GO" id="GO:0003677">
    <property type="term" value="F:DNA binding"/>
    <property type="evidence" value="ECO:0007669"/>
    <property type="project" value="InterPro"/>
</dbReference>
<evidence type="ECO:0000313" key="2">
    <source>
        <dbReference type="EMBL" id="ABX75429.1"/>
    </source>
</evidence>
<dbReference type="AlphaFoldDB" id="A9QQ44"/>
<protein>
    <submittedName>
        <fullName evidence="2">Transposable element tc1 transposase</fullName>
    </submittedName>
</protein>
<dbReference type="EMBL" id="EU247130">
    <property type="protein sequence ID" value="ABX75429.1"/>
    <property type="molecule type" value="mRNA"/>
</dbReference>
<name>A9QQ44_LYCSI</name>
<accession>A9QQ44</accession>
<dbReference type="PANTHER" id="PTHR23022:SF135">
    <property type="entry name" value="SI:DKEY-77F5.3"/>
    <property type="match status" value="1"/>
</dbReference>
<organism evidence="2">
    <name type="scientific">Lycosa singoriensis</name>
    <name type="common">Wolf spider</name>
    <name type="synonym">Aranea singoriensis</name>
    <dbReference type="NCBI Taxonomy" id="434756"/>
    <lineage>
        <taxon>Eukaryota</taxon>
        <taxon>Metazoa</taxon>
        <taxon>Ecdysozoa</taxon>
        <taxon>Arthropoda</taxon>
        <taxon>Chelicerata</taxon>
        <taxon>Arachnida</taxon>
        <taxon>Araneae</taxon>
        <taxon>Araneomorphae</taxon>
        <taxon>Entelegynae</taxon>
        <taxon>Lycosoidea</taxon>
        <taxon>Lycosidae</taxon>
        <taxon>Lycosa</taxon>
    </lineage>
</organism>
<dbReference type="InterPro" id="IPR052338">
    <property type="entry name" value="Transposase_5"/>
</dbReference>